<dbReference type="SUPFAM" id="SSF81301">
    <property type="entry name" value="Nucleotidyltransferase"/>
    <property type="match status" value="1"/>
</dbReference>
<sequence>MDYLIGLKKTIDELSVIDDLAEYDAAVVSTLLLGFHSPESDIDIVCRYEDPQRFAEHLKRLYKSQSGFELRQQEDYCLCRFFFGGFQFEIYGAQTPVHRQNAYRHFQIMRRVKELAGDAFAQKVRLLRAQGLKPEAAICKLLDIDGEPYRAILHLEAKSDQELAALLSQYSSTNSEH</sequence>
<keyword evidence="2" id="KW-1185">Reference proteome</keyword>
<organism evidence="1 2">
    <name type="scientific">Pseudoteredinibacter isoporae</name>
    <dbReference type="NCBI Taxonomy" id="570281"/>
    <lineage>
        <taxon>Bacteria</taxon>
        <taxon>Pseudomonadati</taxon>
        <taxon>Pseudomonadota</taxon>
        <taxon>Gammaproteobacteria</taxon>
        <taxon>Cellvibrionales</taxon>
        <taxon>Cellvibrionaceae</taxon>
        <taxon>Pseudoteredinibacter</taxon>
    </lineage>
</organism>
<dbReference type="InParanoid" id="A0A7X0JVF0"/>
<protein>
    <recommendedName>
        <fullName evidence="3">DUF4269 domain-containing protein</fullName>
    </recommendedName>
</protein>
<evidence type="ECO:0008006" key="3">
    <source>
        <dbReference type="Google" id="ProtNLM"/>
    </source>
</evidence>
<evidence type="ECO:0000313" key="1">
    <source>
        <dbReference type="EMBL" id="MBB6522116.1"/>
    </source>
</evidence>
<accession>A0A7X0JVF0</accession>
<gene>
    <name evidence="1" type="ORF">HNR48_002401</name>
</gene>
<proteinExistence type="predicted"/>
<dbReference type="RefSeq" id="WP_166846707.1">
    <property type="nucleotide sequence ID" value="NZ_JAAONY010000002.1"/>
</dbReference>
<dbReference type="AlphaFoldDB" id="A0A7X0JVF0"/>
<evidence type="ECO:0000313" key="2">
    <source>
        <dbReference type="Proteomes" id="UP000528457"/>
    </source>
</evidence>
<comment type="caution">
    <text evidence="1">The sequence shown here is derived from an EMBL/GenBank/DDBJ whole genome shotgun (WGS) entry which is preliminary data.</text>
</comment>
<name>A0A7X0JVF0_9GAMM</name>
<dbReference type="Proteomes" id="UP000528457">
    <property type="component" value="Unassembled WGS sequence"/>
</dbReference>
<dbReference type="EMBL" id="JACHHT010000002">
    <property type="protein sequence ID" value="MBB6522116.1"/>
    <property type="molecule type" value="Genomic_DNA"/>
</dbReference>
<dbReference type="InterPro" id="IPR043519">
    <property type="entry name" value="NT_sf"/>
</dbReference>
<reference evidence="1 2" key="1">
    <citation type="submission" date="2020-08" db="EMBL/GenBank/DDBJ databases">
        <title>Genomic Encyclopedia of Type Strains, Phase IV (KMG-IV): sequencing the most valuable type-strain genomes for metagenomic binning, comparative biology and taxonomic classification.</title>
        <authorList>
            <person name="Goeker M."/>
        </authorList>
    </citation>
    <scope>NUCLEOTIDE SEQUENCE [LARGE SCALE GENOMIC DNA]</scope>
    <source>
        <strain evidence="1 2">DSM 22368</strain>
    </source>
</reference>
<dbReference type="InterPro" id="IPR025365">
    <property type="entry name" value="DUF4269"/>
</dbReference>
<dbReference type="Pfam" id="PF14091">
    <property type="entry name" value="DUF4269"/>
    <property type="match status" value="1"/>
</dbReference>